<dbReference type="InterPro" id="IPR053861">
    <property type="entry name" value="Phage_Mu_Gp45_N"/>
</dbReference>
<dbReference type="Proteomes" id="UP001214757">
    <property type="component" value="Unassembled WGS sequence"/>
</dbReference>
<feature type="compositionally biased region" description="Basic and acidic residues" evidence="1">
    <location>
        <begin position="164"/>
        <end position="174"/>
    </location>
</feature>
<evidence type="ECO:0000256" key="1">
    <source>
        <dbReference type="SAM" id="MobiDB-lite"/>
    </source>
</evidence>
<dbReference type="NCBIfam" id="TIGR01644">
    <property type="entry name" value="phage_P2_V"/>
    <property type="match status" value="1"/>
</dbReference>
<protein>
    <submittedName>
        <fullName evidence="3">Phage baseplate assembly protein V</fullName>
    </submittedName>
</protein>
<gene>
    <name evidence="3" type="ORF">PSI22_00515</name>
</gene>
<dbReference type="Gene3D" id="2.20.25.540">
    <property type="match status" value="1"/>
</dbReference>
<proteinExistence type="predicted"/>
<comment type="caution">
    <text evidence="3">The sequence shown here is derived from an EMBL/GenBank/DDBJ whole genome shotgun (WGS) entry which is preliminary data.</text>
</comment>
<dbReference type="PIRSF" id="PIRSF012337">
    <property type="entry name" value="gp45"/>
    <property type="match status" value="1"/>
</dbReference>
<evidence type="ECO:0000313" key="4">
    <source>
        <dbReference type="Proteomes" id="UP001214757"/>
    </source>
</evidence>
<feature type="domain" description="Bacteriophage Mu Gp45 N-terminal" evidence="2">
    <location>
        <begin position="22"/>
        <end position="89"/>
    </location>
</feature>
<feature type="region of interest" description="Disordered" evidence="1">
    <location>
        <begin position="156"/>
        <end position="181"/>
    </location>
</feature>
<dbReference type="InterPro" id="IPR013046">
    <property type="entry name" value="GpV/Gp45"/>
</dbReference>
<organism evidence="3 4">
    <name type="scientific">Xenorhabdus aichiensis</name>
    <dbReference type="NCBI Taxonomy" id="3025874"/>
    <lineage>
        <taxon>Bacteria</taxon>
        <taxon>Pseudomonadati</taxon>
        <taxon>Pseudomonadota</taxon>
        <taxon>Gammaproteobacteria</taxon>
        <taxon>Enterobacterales</taxon>
        <taxon>Morganellaceae</taxon>
        <taxon>Xenorhabdus</taxon>
    </lineage>
</organism>
<sequence length="181" mass="19997">MIAQFNKFTASLSRRIRLLVSRGVVNFVNDTLKQQNIQVSLLAEETADDVERFQNYGQTSVPPADSEAIVLSVGGVRQHLVAIAVDNRRCRLGNLKSGDSAVYHLEGHHLLLTENGVVRIQCKRLEVVAEEGVVFDTPQTRFTGNVDIVGISQAQDHMSGQTSGKDHIHHEHDGYSTSNPR</sequence>
<evidence type="ECO:0000259" key="2">
    <source>
        <dbReference type="Pfam" id="PF06890"/>
    </source>
</evidence>
<name>A0ABT5LXX4_9GAMM</name>
<dbReference type="InterPro" id="IPR014462">
    <property type="entry name" value="Phage_Mu_Gp45"/>
</dbReference>
<evidence type="ECO:0000313" key="3">
    <source>
        <dbReference type="EMBL" id="MDC9620147.1"/>
    </source>
</evidence>
<accession>A0ABT5LXX4</accession>
<dbReference type="EMBL" id="JAQRFO010000001">
    <property type="protein sequence ID" value="MDC9620147.1"/>
    <property type="molecule type" value="Genomic_DNA"/>
</dbReference>
<keyword evidence="4" id="KW-1185">Reference proteome</keyword>
<dbReference type="RefSeq" id="WP_273577820.1">
    <property type="nucleotide sequence ID" value="NZ_JAQRFO010000001.1"/>
</dbReference>
<reference evidence="3 4" key="1">
    <citation type="submission" date="2023-02" db="EMBL/GenBank/DDBJ databases">
        <title>Entomopathogenic bacteria.</title>
        <authorList>
            <person name="Machado R.A."/>
        </authorList>
    </citation>
    <scope>NUCLEOTIDE SEQUENCE [LARGE SCALE GENOMIC DNA]</scope>
    <source>
        <strain evidence="3 4">XENO-7</strain>
    </source>
</reference>
<dbReference type="Pfam" id="PF06890">
    <property type="entry name" value="Phage_Mu_Gp45"/>
    <property type="match status" value="1"/>
</dbReference>